<keyword evidence="4 6" id="KW-0464">Manganese</keyword>
<keyword evidence="3 6" id="KW-0378">Hydrolase</keyword>
<evidence type="ECO:0000256" key="3">
    <source>
        <dbReference type="ARBA" id="ARBA00022801"/>
    </source>
</evidence>
<dbReference type="NCBIfam" id="TIGR01178">
    <property type="entry name" value="ade"/>
    <property type="match status" value="1"/>
</dbReference>
<dbReference type="PANTHER" id="PTHR11113">
    <property type="entry name" value="N-ACETYLGLUCOSAMINE-6-PHOSPHATE DEACETYLASE"/>
    <property type="match status" value="1"/>
</dbReference>
<evidence type="ECO:0000313" key="10">
    <source>
        <dbReference type="Proteomes" id="UP001215956"/>
    </source>
</evidence>
<evidence type="ECO:0000256" key="2">
    <source>
        <dbReference type="ARBA" id="ARBA00012782"/>
    </source>
</evidence>
<feature type="domain" description="Amidohydrolase-related" evidence="7">
    <location>
        <begin position="64"/>
        <end position="351"/>
    </location>
</feature>
<evidence type="ECO:0000256" key="5">
    <source>
        <dbReference type="ARBA" id="ARBA00047720"/>
    </source>
</evidence>
<dbReference type="SUPFAM" id="SSF51556">
    <property type="entry name" value="Metallo-dependent hydrolases"/>
    <property type="match status" value="1"/>
</dbReference>
<comment type="catalytic activity">
    <reaction evidence="5 6">
        <text>adenine + H2O + H(+) = hypoxanthine + NH4(+)</text>
        <dbReference type="Rhea" id="RHEA:23688"/>
        <dbReference type="ChEBI" id="CHEBI:15377"/>
        <dbReference type="ChEBI" id="CHEBI:15378"/>
        <dbReference type="ChEBI" id="CHEBI:16708"/>
        <dbReference type="ChEBI" id="CHEBI:17368"/>
        <dbReference type="ChEBI" id="CHEBI:28938"/>
        <dbReference type="EC" id="3.5.4.2"/>
    </reaction>
</comment>
<dbReference type="HAMAP" id="MF_01518">
    <property type="entry name" value="Adenine_deamin"/>
    <property type="match status" value="1"/>
</dbReference>
<dbReference type="InterPro" id="IPR032466">
    <property type="entry name" value="Metal_Hydrolase"/>
</dbReference>
<dbReference type="RefSeq" id="WP_316969196.1">
    <property type="nucleotide sequence ID" value="NZ_JARFPL010000021.1"/>
</dbReference>
<sequence>MKIEELIAAARGEVEVDLLLEGADLVNTLSGEVHRADVAIFRGTVVGFDCSSARETIDLSGRVLAPGFIDGHVHIESAMVTVPEYARAVVPRGTTAIVADPHEIANVLGTEGIRYIIDSGRSSPLSVYIMLPSCVPATHLETSGASLDAGALSELIGEEGVLGIGEVMNYPGVIFRDPAVLAKISLAGMRRRDGHHPRVDGHCPLLSGRDLAAYVAAGIESDHESTTIEEAKEKLRLGMRIMIREGTAAKNLDDLLPLVTEANSSRFLFVSDDRHPSDIIREGHIDSMVKRAGGAGLDPVVAIQIACLNAAEYFGLSDLGAISPGRRADVVVLDDLDELNVQKVLKEGAVVAENGRMIVPLSRAPAPRSSSMKVAGLGPGSFDIKAEGDLARVIGVIPDQIITRSLLARPKVEGGRVVADLDRDLLKIAVVERHRGTGNVGLGLVSGFGLARGAIATSIAHDSHNIATVGTSSAEIRRSVSAVKEMNGGLVVVDGGMVVASLPLPIAGLLSDRSMEEVAEEIEAVTEAAKDLGSALEDPFMTLSFLCLPVIPELKLTDKGLVDVNRFDFVPLFVGDGGEDEAASFEAR</sequence>
<keyword evidence="10" id="KW-1185">Reference proteome</keyword>
<comment type="similarity">
    <text evidence="1 6">Belongs to the metallo-dependent hydrolases superfamily. Adenine deaminase family.</text>
</comment>
<dbReference type="Gene3D" id="2.30.40.10">
    <property type="entry name" value="Urease, subunit C, domain 1"/>
    <property type="match status" value="1"/>
</dbReference>
<dbReference type="InterPro" id="IPR026912">
    <property type="entry name" value="Adenine_deam_C"/>
</dbReference>
<dbReference type="InterPro" id="IPR006679">
    <property type="entry name" value="Adenine_deam"/>
</dbReference>
<organism evidence="9 10">
    <name type="scientific">Candidatus Methanocrinis alkalitolerans</name>
    <dbReference type="NCBI Taxonomy" id="3033395"/>
    <lineage>
        <taxon>Archaea</taxon>
        <taxon>Methanobacteriati</taxon>
        <taxon>Methanobacteriota</taxon>
        <taxon>Stenosarchaea group</taxon>
        <taxon>Methanomicrobia</taxon>
        <taxon>Methanotrichales</taxon>
        <taxon>Methanotrichaceae</taxon>
        <taxon>Methanocrinis</taxon>
    </lineage>
</organism>
<dbReference type="Pfam" id="PF13382">
    <property type="entry name" value="Adenine_deam_C"/>
    <property type="match status" value="1"/>
</dbReference>
<dbReference type="GO" id="GO:0000034">
    <property type="term" value="F:adenine deaminase activity"/>
    <property type="evidence" value="ECO:0007669"/>
    <property type="project" value="UniProtKB-EC"/>
</dbReference>
<dbReference type="PANTHER" id="PTHR11113:SF2">
    <property type="entry name" value="ADENINE DEAMINASE"/>
    <property type="match status" value="1"/>
</dbReference>
<protein>
    <recommendedName>
        <fullName evidence="2 6">Adenine deaminase</fullName>
        <shortName evidence="6">Adenase</shortName>
        <shortName evidence="6">Adenine aminase</shortName>
        <ecNumber evidence="2 6">3.5.4.2</ecNumber>
    </recommendedName>
</protein>
<dbReference type="InterPro" id="IPR011059">
    <property type="entry name" value="Metal-dep_hydrolase_composite"/>
</dbReference>
<evidence type="ECO:0000256" key="4">
    <source>
        <dbReference type="ARBA" id="ARBA00023211"/>
    </source>
</evidence>
<name>A0ABT5XFP1_9EURY</name>
<evidence type="ECO:0000256" key="1">
    <source>
        <dbReference type="ARBA" id="ARBA00006773"/>
    </source>
</evidence>
<dbReference type="InterPro" id="IPR006680">
    <property type="entry name" value="Amidohydro-rel"/>
</dbReference>
<evidence type="ECO:0000259" key="8">
    <source>
        <dbReference type="Pfam" id="PF13382"/>
    </source>
</evidence>
<evidence type="ECO:0000256" key="6">
    <source>
        <dbReference type="HAMAP-Rule" id="MF_01518"/>
    </source>
</evidence>
<comment type="cofactor">
    <cofactor evidence="6">
        <name>Mn(2+)</name>
        <dbReference type="ChEBI" id="CHEBI:29035"/>
    </cofactor>
</comment>
<dbReference type="CDD" id="cd01295">
    <property type="entry name" value="AdeC"/>
    <property type="match status" value="1"/>
</dbReference>
<comment type="caution">
    <text evidence="9">The sequence shown here is derived from an EMBL/GenBank/DDBJ whole genome shotgun (WGS) entry which is preliminary data.</text>
</comment>
<dbReference type="SUPFAM" id="SSF51338">
    <property type="entry name" value="Composite domain of metallo-dependent hydrolases"/>
    <property type="match status" value="1"/>
</dbReference>
<dbReference type="Gene3D" id="3.20.20.140">
    <property type="entry name" value="Metal-dependent hydrolases"/>
    <property type="match status" value="1"/>
</dbReference>
<gene>
    <name evidence="6 9" type="primary">ade</name>
    <name evidence="9" type="ORF">P0O24_07840</name>
</gene>
<evidence type="ECO:0000313" key="9">
    <source>
        <dbReference type="EMBL" id="MDF0593492.1"/>
    </source>
</evidence>
<proteinExistence type="inferred from homology"/>
<dbReference type="Proteomes" id="UP001215956">
    <property type="component" value="Unassembled WGS sequence"/>
</dbReference>
<dbReference type="EC" id="3.5.4.2" evidence="2 6"/>
<reference evidence="9 10" key="1">
    <citation type="submission" date="2023-03" db="EMBL/GenBank/DDBJ databases">
        <title>Whole genome sequencing of Methanotrichaceae archaeon M04Ac.</title>
        <authorList>
            <person name="Khomyakova M.A."/>
            <person name="Merkel A.Y."/>
            <person name="Slobodkin A.I."/>
        </authorList>
    </citation>
    <scope>NUCLEOTIDE SEQUENCE [LARGE SCALE GENOMIC DNA]</scope>
    <source>
        <strain evidence="9 10">M04Ac</strain>
    </source>
</reference>
<dbReference type="EMBL" id="JARFPL010000021">
    <property type="protein sequence ID" value="MDF0593492.1"/>
    <property type="molecule type" value="Genomic_DNA"/>
</dbReference>
<feature type="domain" description="Adenine deaminase C-terminal" evidence="8">
    <location>
        <begin position="400"/>
        <end position="567"/>
    </location>
</feature>
<accession>A0ABT5XFP1</accession>
<evidence type="ECO:0000259" key="7">
    <source>
        <dbReference type="Pfam" id="PF01979"/>
    </source>
</evidence>
<dbReference type="Pfam" id="PF01979">
    <property type="entry name" value="Amidohydro_1"/>
    <property type="match status" value="1"/>
</dbReference>